<reference evidence="12 13" key="1">
    <citation type="journal article" date="2014" name="Int. J. Syst. Evol. Microbiol.">
        <title>Solimonas terrae sp. nov., isolated from soil.</title>
        <authorList>
            <person name="Kim S.J."/>
            <person name="Moon J.Y."/>
            <person name="Weon H.Y."/>
            <person name="Ahn J.H."/>
            <person name="Chen W.M."/>
            <person name="Kwon S.W."/>
        </authorList>
    </citation>
    <scope>NUCLEOTIDE SEQUENCE [LARGE SCALE GENOMIC DNA]</scope>
    <source>
        <strain evidence="12 13">KIS83-12</strain>
    </source>
</reference>
<evidence type="ECO:0000256" key="5">
    <source>
        <dbReference type="ARBA" id="ARBA00022481"/>
    </source>
</evidence>
<name>A0A6M2BWF5_9GAMM</name>
<proteinExistence type="inferred from homology"/>
<gene>
    <name evidence="12" type="primary">gspJ</name>
    <name evidence="12" type="ORF">G7Y85_16170</name>
</gene>
<evidence type="ECO:0000313" key="12">
    <source>
        <dbReference type="EMBL" id="NGY06309.1"/>
    </source>
</evidence>
<dbReference type="GO" id="GO:0015627">
    <property type="term" value="C:type II protein secretion system complex"/>
    <property type="evidence" value="ECO:0007669"/>
    <property type="project" value="InterPro"/>
</dbReference>
<keyword evidence="10" id="KW-0175">Coiled coil</keyword>
<evidence type="ECO:0000256" key="3">
    <source>
        <dbReference type="ARBA" id="ARBA00021539"/>
    </source>
</evidence>
<protein>
    <recommendedName>
        <fullName evidence="3">Type II secretion system protein J</fullName>
    </recommendedName>
</protein>
<dbReference type="GO" id="GO:0005886">
    <property type="term" value="C:plasma membrane"/>
    <property type="evidence" value="ECO:0007669"/>
    <property type="project" value="UniProtKB-SubCell"/>
</dbReference>
<evidence type="ECO:0000256" key="4">
    <source>
        <dbReference type="ARBA" id="ARBA00022475"/>
    </source>
</evidence>
<evidence type="ECO:0000256" key="1">
    <source>
        <dbReference type="ARBA" id="ARBA00004377"/>
    </source>
</evidence>
<evidence type="ECO:0000256" key="11">
    <source>
        <dbReference type="SAM" id="Phobius"/>
    </source>
</evidence>
<dbReference type="PANTHER" id="PTHR39583:SF2">
    <property type="entry name" value="TYPE II SECRETION SYSTEM PROTEIN J"/>
    <property type="match status" value="1"/>
</dbReference>
<keyword evidence="8 11" id="KW-1133">Transmembrane helix</keyword>
<dbReference type="InterPro" id="IPR051621">
    <property type="entry name" value="T2SS_protein_J"/>
</dbReference>
<feature type="transmembrane region" description="Helical" evidence="11">
    <location>
        <begin position="12"/>
        <end position="36"/>
    </location>
</feature>
<keyword evidence="7 11" id="KW-0812">Transmembrane</keyword>
<sequence>MRRHDRRLPQRGFTLLEIIIVVAIFAIFALLAYGGLDAVLNTRARVELSQQRIAELQKAYIRLRDDFQQVRDRPIRDNYGDLQPGLLGADNAAVEFTRGGWRNPLSQPRSTLERVAYRLDDKALHRSSWRILDRAQDTPAVDVVLLQDVTDLRWRFMDAQREWQTRWPTLQTAASTSPTASVPPPLGIEIRITTTDLGELRFVFRLGLDPLTVGPGTSSADQPPTPPP</sequence>
<evidence type="ECO:0000256" key="8">
    <source>
        <dbReference type="ARBA" id="ARBA00022989"/>
    </source>
</evidence>
<keyword evidence="9 11" id="KW-0472">Membrane</keyword>
<dbReference type="Gene3D" id="3.10.610.10">
    <property type="entry name" value="GSPII I/J protein-like"/>
    <property type="match status" value="1"/>
</dbReference>
<dbReference type="NCBIfam" id="TIGR02532">
    <property type="entry name" value="IV_pilin_GFxxxE"/>
    <property type="match status" value="1"/>
</dbReference>
<dbReference type="NCBIfam" id="TIGR01711">
    <property type="entry name" value="gspJ"/>
    <property type="match status" value="1"/>
</dbReference>
<feature type="coiled-coil region" evidence="10">
    <location>
        <begin position="39"/>
        <end position="73"/>
    </location>
</feature>
<dbReference type="InterPro" id="IPR010055">
    <property type="entry name" value="T2SS_protein-GspJ"/>
</dbReference>
<dbReference type="PROSITE" id="PS00409">
    <property type="entry name" value="PROKAR_NTER_METHYL"/>
    <property type="match status" value="1"/>
</dbReference>
<dbReference type="SUPFAM" id="SSF54523">
    <property type="entry name" value="Pili subunits"/>
    <property type="match status" value="1"/>
</dbReference>
<dbReference type="GO" id="GO:0015628">
    <property type="term" value="P:protein secretion by the type II secretion system"/>
    <property type="evidence" value="ECO:0007669"/>
    <property type="project" value="InterPro"/>
</dbReference>
<dbReference type="Pfam" id="PF07963">
    <property type="entry name" value="N_methyl"/>
    <property type="match status" value="1"/>
</dbReference>
<organism evidence="12 13">
    <name type="scientific">Solimonas terrae</name>
    <dbReference type="NCBI Taxonomy" id="1396819"/>
    <lineage>
        <taxon>Bacteria</taxon>
        <taxon>Pseudomonadati</taxon>
        <taxon>Pseudomonadota</taxon>
        <taxon>Gammaproteobacteria</taxon>
        <taxon>Nevskiales</taxon>
        <taxon>Nevskiaceae</taxon>
        <taxon>Solimonas</taxon>
    </lineage>
</organism>
<evidence type="ECO:0000256" key="9">
    <source>
        <dbReference type="ARBA" id="ARBA00023136"/>
    </source>
</evidence>
<keyword evidence="5" id="KW-0488">Methylation</keyword>
<comment type="similarity">
    <text evidence="2">Belongs to the GSP J family.</text>
</comment>
<dbReference type="Gene3D" id="2.10.70.20">
    <property type="entry name" value="gspk-gspi-gspj complex like domains"/>
    <property type="match status" value="1"/>
</dbReference>
<evidence type="ECO:0000313" key="13">
    <source>
        <dbReference type="Proteomes" id="UP000472676"/>
    </source>
</evidence>
<accession>A0A6M2BWF5</accession>
<dbReference type="AlphaFoldDB" id="A0A6M2BWF5"/>
<dbReference type="InterPro" id="IPR012902">
    <property type="entry name" value="N_methyl_site"/>
</dbReference>
<dbReference type="InterPro" id="IPR045584">
    <property type="entry name" value="Pilin-like"/>
</dbReference>
<keyword evidence="6" id="KW-0997">Cell inner membrane</keyword>
<evidence type="ECO:0000256" key="6">
    <source>
        <dbReference type="ARBA" id="ARBA00022519"/>
    </source>
</evidence>
<dbReference type="Pfam" id="PF11612">
    <property type="entry name" value="T2SSJ"/>
    <property type="match status" value="1"/>
</dbReference>
<evidence type="ECO:0000256" key="10">
    <source>
        <dbReference type="SAM" id="Coils"/>
    </source>
</evidence>
<evidence type="ECO:0000256" key="2">
    <source>
        <dbReference type="ARBA" id="ARBA00011084"/>
    </source>
</evidence>
<keyword evidence="4" id="KW-1003">Cell membrane</keyword>
<evidence type="ECO:0000256" key="7">
    <source>
        <dbReference type="ARBA" id="ARBA00022692"/>
    </source>
</evidence>
<dbReference type="EMBL" id="JAAMOW010000008">
    <property type="protein sequence ID" value="NGY06309.1"/>
    <property type="molecule type" value="Genomic_DNA"/>
</dbReference>
<dbReference type="PANTHER" id="PTHR39583">
    <property type="entry name" value="TYPE II SECRETION SYSTEM PROTEIN J-RELATED"/>
    <property type="match status" value="1"/>
</dbReference>
<keyword evidence="13" id="KW-1185">Reference proteome</keyword>
<dbReference type="Proteomes" id="UP000472676">
    <property type="component" value="Unassembled WGS sequence"/>
</dbReference>
<comment type="caution">
    <text evidence="12">The sequence shown here is derived from an EMBL/GenBank/DDBJ whole genome shotgun (WGS) entry which is preliminary data.</text>
</comment>
<comment type="subcellular location">
    <subcellularLocation>
        <location evidence="1">Cell inner membrane</location>
        <topology evidence="1">Single-pass membrane protein</topology>
    </subcellularLocation>
</comment>